<gene>
    <name evidence="2" type="ORF">VW23_009645</name>
</gene>
<organism evidence="2 3">
    <name type="scientific">Devosia insulae DS-56</name>
    <dbReference type="NCBI Taxonomy" id="1116389"/>
    <lineage>
        <taxon>Bacteria</taxon>
        <taxon>Pseudomonadati</taxon>
        <taxon>Pseudomonadota</taxon>
        <taxon>Alphaproteobacteria</taxon>
        <taxon>Hyphomicrobiales</taxon>
        <taxon>Devosiaceae</taxon>
        <taxon>Devosia</taxon>
    </lineage>
</organism>
<dbReference type="AlphaFoldDB" id="A0A1E5XW80"/>
<comment type="caution">
    <text evidence="2">The sequence shown here is derived from an EMBL/GenBank/DDBJ whole genome shotgun (WGS) entry which is preliminary data.</text>
</comment>
<accession>A0A1E5XW80</accession>
<protein>
    <submittedName>
        <fullName evidence="2">Uncharacterized protein</fullName>
    </submittedName>
</protein>
<dbReference type="Proteomes" id="UP000095463">
    <property type="component" value="Unassembled WGS sequence"/>
</dbReference>
<evidence type="ECO:0000256" key="1">
    <source>
        <dbReference type="SAM" id="MobiDB-lite"/>
    </source>
</evidence>
<dbReference type="OrthoDB" id="7950670at2"/>
<keyword evidence="3" id="KW-1185">Reference proteome</keyword>
<dbReference type="EMBL" id="LAJE02000052">
    <property type="protein sequence ID" value="OEO32839.1"/>
    <property type="molecule type" value="Genomic_DNA"/>
</dbReference>
<sequence length="70" mass="8014">MLHFVGILTPRDDLPPGDDRQKPFFGPEWRLTRTERDAAVLDGKWPKPAEEPRDPAEGMRFVSLLSPPFI</sequence>
<feature type="region of interest" description="Disordered" evidence="1">
    <location>
        <begin position="1"/>
        <end position="25"/>
    </location>
</feature>
<dbReference type="RefSeq" id="WP_069908036.1">
    <property type="nucleotide sequence ID" value="NZ_LAJE02000052.1"/>
</dbReference>
<feature type="compositionally biased region" description="Basic and acidic residues" evidence="1">
    <location>
        <begin position="10"/>
        <end position="22"/>
    </location>
</feature>
<evidence type="ECO:0000313" key="2">
    <source>
        <dbReference type="EMBL" id="OEO32839.1"/>
    </source>
</evidence>
<name>A0A1E5XW80_9HYPH</name>
<evidence type="ECO:0000313" key="3">
    <source>
        <dbReference type="Proteomes" id="UP000095463"/>
    </source>
</evidence>
<reference evidence="2 3" key="1">
    <citation type="journal article" date="2015" name="Genome Announc.">
        <title>Genome Assemblies of Three Soil-Associated Devosia species: D. insulae, D. limi, and D. soli.</title>
        <authorList>
            <person name="Hassan Y.I."/>
            <person name="Lepp D."/>
            <person name="Zhou T."/>
        </authorList>
    </citation>
    <scope>NUCLEOTIDE SEQUENCE [LARGE SCALE GENOMIC DNA]</scope>
    <source>
        <strain evidence="2 3">DS-56</strain>
    </source>
</reference>
<proteinExistence type="predicted"/>